<sequence length="323" mass="36211">MTETMNFTQEWDKTFELSEEVEHKKVTFTNHFGITLVADLYQPKGVTGKLPALAVSGPFGAVKEQSSGLYAQEMAKRGYLTIAFDPSYTGESGGYPRYINSPDVNTEDYQAAVDYLATHDQVDADRIGIIGICGWGGIALNAAAIDPRIKVTVVSTMYDMSRIAGNGYFDDQDNEEARYQARLALANQRTLDAQTGQMQLAGGVPDVLPEDAPYFVKDYFYYYKQPRGYHARSLNSNDGWAVQGNTSFANTRFLYYTDEIRNAVLVIHGDKAHSYYMGKDAFEKLTGDNKKLITVEGASHTDLYDQLDVIPFEEMERFLKENM</sequence>
<dbReference type="InterPro" id="IPR051411">
    <property type="entry name" value="Polyketide_trans_af380"/>
</dbReference>
<dbReference type="AlphaFoldDB" id="A0A6G4N8W5"/>
<gene>
    <name evidence="2" type="ORF">G5S97_00350</name>
</gene>
<dbReference type="PANTHER" id="PTHR47751:SF1">
    <property type="entry name" value="SUPERFAMILY HYDROLASE, PUTATIVE (AFU_ORTHOLOGUE AFUA_2G16580)-RELATED"/>
    <property type="match status" value="1"/>
</dbReference>
<dbReference type="EMBL" id="JAAJBE010000001">
    <property type="protein sequence ID" value="NGG27005.1"/>
    <property type="molecule type" value="Genomic_DNA"/>
</dbReference>
<name>A0A6G4N8W5_STRSL</name>
<dbReference type="GO" id="GO:0016787">
    <property type="term" value="F:hydrolase activity"/>
    <property type="evidence" value="ECO:0007669"/>
    <property type="project" value="UniProtKB-KW"/>
</dbReference>
<dbReference type="InterPro" id="IPR000383">
    <property type="entry name" value="Xaa-Pro-like_dom"/>
</dbReference>
<comment type="caution">
    <text evidence="2">The sequence shown here is derived from an EMBL/GenBank/DDBJ whole genome shotgun (WGS) entry which is preliminary data.</text>
</comment>
<reference evidence="2" key="1">
    <citation type="submission" date="2020-02" db="EMBL/GenBank/DDBJ databases">
        <title>Antibiotic resistance/susceptibility profiles of lactic acid-producing cocci isolated from the human vagina, and analysis of the genetic basis of atypical resistances.</title>
        <authorList>
            <person name="Sirichoat A."/>
            <person name="Florez A.B."/>
            <person name="Vazquez L."/>
            <person name="Buppasiri P."/>
            <person name="Panya M."/>
            <person name="Lulitanond V."/>
            <person name="Mayo B."/>
        </authorList>
    </citation>
    <scope>NUCLEOTIDE SEQUENCE</scope>
    <source>
        <strain evidence="2">VA08-2AN</strain>
    </source>
</reference>
<dbReference type="SUPFAM" id="SSF53474">
    <property type="entry name" value="alpha/beta-Hydrolases"/>
    <property type="match status" value="1"/>
</dbReference>
<dbReference type="RefSeq" id="WP_164332009.1">
    <property type="nucleotide sequence ID" value="NZ_JAAJBE010000001.1"/>
</dbReference>
<organism evidence="2">
    <name type="scientific">Streptococcus salivarius</name>
    <dbReference type="NCBI Taxonomy" id="1304"/>
    <lineage>
        <taxon>Bacteria</taxon>
        <taxon>Bacillati</taxon>
        <taxon>Bacillota</taxon>
        <taxon>Bacilli</taxon>
        <taxon>Lactobacillales</taxon>
        <taxon>Streptococcaceae</taxon>
        <taxon>Streptococcus</taxon>
    </lineage>
</organism>
<dbReference type="PANTHER" id="PTHR47751">
    <property type="entry name" value="SUPERFAMILY HYDROLASE, PUTATIVE (AFU_ORTHOLOGUE AFUA_2G16580)-RELATED"/>
    <property type="match status" value="1"/>
</dbReference>
<proteinExistence type="predicted"/>
<feature type="domain" description="Xaa-Pro dipeptidyl-peptidase-like" evidence="1">
    <location>
        <begin position="33"/>
        <end position="291"/>
    </location>
</feature>
<evidence type="ECO:0000259" key="1">
    <source>
        <dbReference type="Pfam" id="PF02129"/>
    </source>
</evidence>
<protein>
    <submittedName>
        <fullName evidence="2">Alpha/beta hydrolase</fullName>
    </submittedName>
</protein>
<dbReference type="Gene3D" id="1.10.10.800">
    <property type="match status" value="1"/>
</dbReference>
<keyword evidence="2" id="KW-0378">Hydrolase</keyword>
<dbReference type="InterPro" id="IPR029058">
    <property type="entry name" value="AB_hydrolase_fold"/>
</dbReference>
<dbReference type="Gene3D" id="3.40.50.1820">
    <property type="entry name" value="alpha/beta hydrolase"/>
    <property type="match status" value="1"/>
</dbReference>
<dbReference type="Pfam" id="PF02129">
    <property type="entry name" value="Peptidase_S15"/>
    <property type="match status" value="1"/>
</dbReference>
<accession>A0A6G4N8W5</accession>
<evidence type="ECO:0000313" key="2">
    <source>
        <dbReference type="EMBL" id="NGG27005.1"/>
    </source>
</evidence>